<evidence type="ECO:0000259" key="1">
    <source>
        <dbReference type="Pfam" id="PF04149"/>
    </source>
</evidence>
<evidence type="ECO:0000313" key="3">
    <source>
        <dbReference type="Proteomes" id="UP000664167"/>
    </source>
</evidence>
<proteinExistence type="predicted"/>
<organism evidence="2 3">
    <name type="scientific">Streptomyces beijiangensis</name>
    <dbReference type="NCBI Taxonomy" id="163361"/>
    <lineage>
        <taxon>Bacteria</taxon>
        <taxon>Bacillati</taxon>
        <taxon>Actinomycetota</taxon>
        <taxon>Actinomycetes</taxon>
        <taxon>Kitasatosporales</taxon>
        <taxon>Streptomycetaceae</taxon>
        <taxon>Streptomyces</taxon>
    </lineage>
</organism>
<dbReference type="Proteomes" id="UP000664167">
    <property type="component" value="Unassembled WGS sequence"/>
</dbReference>
<feature type="domain" description="DUF397" evidence="1">
    <location>
        <begin position="7"/>
        <end position="36"/>
    </location>
</feature>
<dbReference type="InterPro" id="IPR007278">
    <property type="entry name" value="DUF397"/>
</dbReference>
<name>A0A939F3T2_9ACTN</name>
<dbReference type="AlphaFoldDB" id="A0A939F3T2"/>
<gene>
    <name evidence="2" type="ORF">J0695_07970</name>
</gene>
<protein>
    <submittedName>
        <fullName evidence="2">DUF397 domain-containing protein</fullName>
    </submittedName>
</protein>
<reference evidence="2" key="1">
    <citation type="submission" date="2021-03" db="EMBL/GenBank/DDBJ databases">
        <title>Streptomyces poriferae sp. nov., a novel marine sponge-derived Actinobacteria species with anti-MRSA activity.</title>
        <authorList>
            <person name="Sandoval-Powers M."/>
            <person name="Kralova S."/>
            <person name="Nguyen G.-S."/>
            <person name="Fawwal D."/>
            <person name="Degnes K."/>
            <person name="Klinkenberg G."/>
            <person name="Sletta H."/>
            <person name="Wentzel A."/>
            <person name="Liles M.R."/>
        </authorList>
    </citation>
    <scope>NUCLEOTIDE SEQUENCE</scope>
    <source>
        <strain evidence="2">DSM 41794</strain>
    </source>
</reference>
<evidence type="ECO:0000313" key="2">
    <source>
        <dbReference type="EMBL" id="MBO0511750.1"/>
    </source>
</evidence>
<keyword evidence="3" id="KW-1185">Reference proteome</keyword>
<sequence>MDDLCDAVPVRDSKDPCVPVRLFPMDGWAVFVTAIKTEGLSVRPDSSAVRELPGAHAGGLGTNRPNLVTGNIRRRESKPYARAARSE</sequence>
<dbReference type="Pfam" id="PF04149">
    <property type="entry name" value="DUF397"/>
    <property type="match status" value="1"/>
</dbReference>
<comment type="caution">
    <text evidence="2">The sequence shown here is derived from an EMBL/GenBank/DDBJ whole genome shotgun (WGS) entry which is preliminary data.</text>
</comment>
<dbReference type="EMBL" id="JAFLRJ010000068">
    <property type="protein sequence ID" value="MBO0511750.1"/>
    <property type="molecule type" value="Genomic_DNA"/>
</dbReference>
<accession>A0A939F3T2</accession>